<dbReference type="CDD" id="cd11056">
    <property type="entry name" value="CYP6-like"/>
    <property type="match status" value="1"/>
</dbReference>
<comment type="similarity">
    <text evidence="5 17">Belongs to the cytochrome P450 family.</text>
</comment>
<dbReference type="InterPro" id="IPR050476">
    <property type="entry name" value="Insect_CytP450_Detox"/>
</dbReference>
<keyword evidence="7 16" id="KW-0349">Heme</keyword>
<keyword evidence="18" id="KW-0812">Transmembrane</keyword>
<evidence type="ECO:0000256" key="6">
    <source>
        <dbReference type="ARBA" id="ARBA00012109"/>
    </source>
</evidence>
<evidence type="ECO:0000256" key="13">
    <source>
        <dbReference type="ARBA" id="ARBA00023033"/>
    </source>
</evidence>
<evidence type="ECO:0000313" key="19">
    <source>
        <dbReference type="EMBL" id="CAH0715551.1"/>
    </source>
</evidence>
<dbReference type="Pfam" id="PF00067">
    <property type="entry name" value="p450"/>
    <property type="match status" value="1"/>
</dbReference>
<evidence type="ECO:0000256" key="14">
    <source>
        <dbReference type="ARBA" id="ARBA00023136"/>
    </source>
</evidence>
<evidence type="ECO:0000256" key="3">
    <source>
        <dbReference type="ARBA" id="ARBA00004174"/>
    </source>
</evidence>
<keyword evidence="13 17" id="KW-0503">Monooxygenase</keyword>
<dbReference type="GO" id="GO:0005506">
    <property type="term" value="F:iron ion binding"/>
    <property type="evidence" value="ECO:0007669"/>
    <property type="project" value="InterPro"/>
</dbReference>
<evidence type="ECO:0000256" key="15">
    <source>
        <dbReference type="ARBA" id="ARBA00047827"/>
    </source>
</evidence>
<comment type="cofactor">
    <cofactor evidence="1 16">
        <name>heme</name>
        <dbReference type="ChEBI" id="CHEBI:30413"/>
    </cofactor>
</comment>
<keyword evidence="9" id="KW-0256">Endoplasmic reticulum</keyword>
<dbReference type="InterPro" id="IPR017972">
    <property type="entry name" value="Cyt_P450_CS"/>
</dbReference>
<keyword evidence="10" id="KW-0492">Microsome</keyword>
<feature type="binding site" description="axial binding residue" evidence="16">
    <location>
        <position position="391"/>
    </location>
    <ligand>
        <name>heme</name>
        <dbReference type="ChEBI" id="CHEBI:30413"/>
    </ligand>
    <ligandPart>
        <name>Fe</name>
        <dbReference type="ChEBI" id="CHEBI:18248"/>
    </ligandPart>
</feature>
<dbReference type="EC" id="1.14.14.1" evidence="6"/>
<evidence type="ECO:0000256" key="8">
    <source>
        <dbReference type="ARBA" id="ARBA00022723"/>
    </source>
</evidence>
<feature type="non-terminal residue" evidence="19">
    <location>
        <position position="446"/>
    </location>
</feature>
<evidence type="ECO:0000256" key="7">
    <source>
        <dbReference type="ARBA" id="ARBA00022617"/>
    </source>
</evidence>
<feature type="transmembrane region" description="Helical" evidence="18">
    <location>
        <begin position="162"/>
        <end position="182"/>
    </location>
</feature>
<evidence type="ECO:0000256" key="18">
    <source>
        <dbReference type="SAM" id="Phobius"/>
    </source>
</evidence>
<gene>
    <name evidence="19" type="ORF">BINO364_LOCUS2462</name>
</gene>
<dbReference type="SUPFAM" id="SSF48264">
    <property type="entry name" value="Cytochrome P450"/>
    <property type="match status" value="1"/>
</dbReference>
<evidence type="ECO:0000313" key="20">
    <source>
        <dbReference type="Proteomes" id="UP000838878"/>
    </source>
</evidence>
<protein>
    <recommendedName>
        <fullName evidence="6">unspecific monooxygenase</fullName>
        <ecNumber evidence="6">1.14.14.1</ecNumber>
    </recommendedName>
</protein>
<keyword evidence="20" id="KW-1185">Reference proteome</keyword>
<dbReference type="GO" id="GO:0016712">
    <property type="term" value="F:oxidoreductase activity, acting on paired donors, with incorporation or reduction of molecular oxygen, reduced flavin or flavoprotein as one donor, and incorporation of one atom of oxygen"/>
    <property type="evidence" value="ECO:0007669"/>
    <property type="project" value="UniProtKB-EC"/>
</dbReference>
<dbReference type="EMBL" id="OV170230">
    <property type="protein sequence ID" value="CAH0715551.1"/>
    <property type="molecule type" value="Genomic_DNA"/>
</dbReference>
<name>A0A8J9U816_9NEOP</name>
<dbReference type="InterPro" id="IPR001128">
    <property type="entry name" value="Cyt_P450"/>
</dbReference>
<feature type="transmembrane region" description="Helical" evidence="18">
    <location>
        <begin position="247"/>
        <end position="271"/>
    </location>
</feature>
<dbReference type="PANTHER" id="PTHR24292:SF54">
    <property type="entry name" value="CYP9F3-RELATED"/>
    <property type="match status" value="1"/>
</dbReference>
<keyword evidence="18" id="KW-1133">Transmembrane helix</keyword>
<dbReference type="AlphaFoldDB" id="A0A8J9U816"/>
<dbReference type="Proteomes" id="UP000838878">
    <property type="component" value="Chromosome 10"/>
</dbReference>
<keyword evidence="14 18" id="KW-0472">Membrane</keyword>
<evidence type="ECO:0000256" key="11">
    <source>
        <dbReference type="ARBA" id="ARBA00023002"/>
    </source>
</evidence>
<dbReference type="InterPro" id="IPR036396">
    <property type="entry name" value="Cyt_P450_sf"/>
</dbReference>
<evidence type="ECO:0000256" key="12">
    <source>
        <dbReference type="ARBA" id="ARBA00023004"/>
    </source>
</evidence>
<dbReference type="GO" id="GO:0005789">
    <property type="term" value="C:endoplasmic reticulum membrane"/>
    <property type="evidence" value="ECO:0007669"/>
    <property type="project" value="UniProtKB-SubCell"/>
</dbReference>
<dbReference type="OrthoDB" id="2789670at2759"/>
<evidence type="ECO:0000256" key="2">
    <source>
        <dbReference type="ARBA" id="ARBA00003690"/>
    </source>
</evidence>
<organism evidence="19 20">
    <name type="scientific">Brenthis ino</name>
    <name type="common">lesser marbled fritillary</name>
    <dbReference type="NCBI Taxonomy" id="405034"/>
    <lineage>
        <taxon>Eukaryota</taxon>
        <taxon>Metazoa</taxon>
        <taxon>Ecdysozoa</taxon>
        <taxon>Arthropoda</taxon>
        <taxon>Hexapoda</taxon>
        <taxon>Insecta</taxon>
        <taxon>Pterygota</taxon>
        <taxon>Neoptera</taxon>
        <taxon>Endopterygota</taxon>
        <taxon>Lepidoptera</taxon>
        <taxon>Glossata</taxon>
        <taxon>Ditrysia</taxon>
        <taxon>Papilionoidea</taxon>
        <taxon>Nymphalidae</taxon>
        <taxon>Heliconiinae</taxon>
        <taxon>Argynnini</taxon>
        <taxon>Brenthis</taxon>
    </lineage>
</organism>
<dbReference type="GO" id="GO:0020037">
    <property type="term" value="F:heme binding"/>
    <property type="evidence" value="ECO:0007669"/>
    <property type="project" value="InterPro"/>
</dbReference>
<proteinExistence type="inferred from homology"/>
<evidence type="ECO:0000256" key="17">
    <source>
        <dbReference type="RuleBase" id="RU000461"/>
    </source>
</evidence>
<dbReference type="InterPro" id="IPR002403">
    <property type="entry name" value="Cyt_P450_E_grp-IV"/>
</dbReference>
<evidence type="ECO:0000256" key="16">
    <source>
        <dbReference type="PIRSR" id="PIRSR602403-1"/>
    </source>
</evidence>
<dbReference type="PRINTS" id="PR00465">
    <property type="entry name" value="EP450IV"/>
</dbReference>
<keyword evidence="11 17" id="KW-0560">Oxidoreductase</keyword>
<reference evidence="19" key="1">
    <citation type="submission" date="2021-12" db="EMBL/GenBank/DDBJ databases">
        <authorList>
            <person name="Martin H S."/>
        </authorList>
    </citation>
    <scope>NUCLEOTIDE SEQUENCE</scope>
</reference>
<keyword evidence="12 16" id="KW-0408">Iron</keyword>
<dbReference type="PRINTS" id="PR00385">
    <property type="entry name" value="P450"/>
</dbReference>
<dbReference type="PANTHER" id="PTHR24292">
    <property type="entry name" value="CYTOCHROME P450"/>
    <property type="match status" value="1"/>
</dbReference>
<evidence type="ECO:0000256" key="9">
    <source>
        <dbReference type="ARBA" id="ARBA00022824"/>
    </source>
</evidence>
<sequence length="446" mass="50458">MVMKNYYDILKDQAFGGYFEGRSPRYVLCDPELIKTISVTHGDHFINRGTFESNQAGYTSRSLLILKGGEWKAVRSLVTPTFSSARLKNMFPLIQTCCNQLVDLIARHDKNDIELKAFTGHLTLEVTGVCAFGISTDILKDENAEYYMLAAGNSYMSIPKRIFLASMLLLMPSMLKYIPISIMDDETNRKLVKIIQNSKAERRSGSSKRNDLLQLLVDASLQEKEELLKSGRPNKIYLDDDTIDAQALLFLQAGFGTTCTLLTYALFTLALHTDIQDKLRAHILEVTKGKEFSYDELVELEYLESILNETLRMYPPVPRIDRCCSKPYTIPGTSLDLKVGDVVVIPVYGLHMDPKLYPDPEIFKPDRFMKNGKLDRLPDSFLAFGSGPRYCIGRRFSMVVAKAAMVTLLTNFKFTICPKTIYPLGISKAEILFNPEEGAWVRVEKI</sequence>
<comment type="subcellular location">
    <subcellularLocation>
        <location evidence="4">Endoplasmic reticulum membrane</location>
        <topology evidence="4">Peripheral membrane protein</topology>
    </subcellularLocation>
    <subcellularLocation>
        <location evidence="3">Microsome membrane</location>
        <topology evidence="3">Peripheral membrane protein</topology>
    </subcellularLocation>
</comment>
<dbReference type="PROSITE" id="PS00086">
    <property type="entry name" value="CYTOCHROME_P450"/>
    <property type="match status" value="1"/>
</dbReference>
<evidence type="ECO:0000256" key="5">
    <source>
        <dbReference type="ARBA" id="ARBA00010617"/>
    </source>
</evidence>
<comment type="catalytic activity">
    <reaction evidence="15">
        <text>an organic molecule + reduced [NADPH--hemoprotein reductase] + O2 = an alcohol + oxidized [NADPH--hemoprotein reductase] + H2O + H(+)</text>
        <dbReference type="Rhea" id="RHEA:17149"/>
        <dbReference type="Rhea" id="RHEA-COMP:11964"/>
        <dbReference type="Rhea" id="RHEA-COMP:11965"/>
        <dbReference type="ChEBI" id="CHEBI:15377"/>
        <dbReference type="ChEBI" id="CHEBI:15378"/>
        <dbReference type="ChEBI" id="CHEBI:15379"/>
        <dbReference type="ChEBI" id="CHEBI:30879"/>
        <dbReference type="ChEBI" id="CHEBI:57618"/>
        <dbReference type="ChEBI" id="CHEBI:58210"/>
        <dbReference type="ChEBI" id="CHEBI:142491"/>
        <dbReference type="EC" id="1.14.14.1"/>
    </reaction>
</comment>
<comment type="function">
    <text evidence="2">May be involved in the metabolism of insect hormones and in the breakdown of synthetic insecticides.</text>
</comment>
<dbReference type="FunFam" id="1.10.630.10:FF:000182">
    <property type="entry name" value="Cytochrome P450 3A4"/>
    <property type="match status" value="1"/>
</dbReference>
<evidence type="ECO:0000256" key="1">
    <source>
        <dbReference type="ARBA" id="ARBA00001971"/>
    </source>
</evidence>
<evidence type="ECO:0000256" key="4">
    <source>
        <dbReference type="ARBA" id="ARBA00004406"/>
    </source>
</evidence>
<accession>A0A8J9U816</accession>
<dbReference type="Gene3D" id="1.10.630.10">
    <property type="entry name" value="Cytochrome P450"/>
    <property type="match status" value="1"/>
</dbReference>
<evidence type="ECO:0000256" key="10">
    <source>
        <dbReference type="ARBA" id="ARBA00022848"/>
    </source>
</evidence>
<keyword evidence="8 16" id="KW-0479">Metal-binding</keyword>